<proteinExistence type="predicted"/>
<dbReference type="SMART" id="SM00448">
    <property type="entry name" value="REC"/>
    <property type="match status" value="2"/>
</dbReference>
<feature type="modified residue" description="4-aspartylphosphate" evidence="7">
    <location>
        <position position="57"/>
    </location>
</feature>
<dbReference type="SMART" id="SM00086">
    <property type="entry name" value="PAC"/>
    <property type="match status" value="3"/>
</dbReference>
<dbReference type="Gene3D" id="2.10.70.100">
    <property type="match status" value="2"/>
</dbReference>
<evidence type="ECO:0000259" key="12">
    <source>
        <dbReference type="PROSITE" id="PS50113"/>
    </source>
</evidence>
<dbReference type="InterPro" id="IPR004358">
    <property type="entry name" value="Sig_transdc_His_kin-like_C"/>
</dbReference>
<gene>
    <name evidence="13" type="ORF">K4A83_09730</name>
</gene>
<evidence type="ECO:0000256" key="4">
    <source>
        <dbReference type="ARBA" id="ARBA00022679"/>
    </source>
</evidence>
<feature type="domain" description="PAC" evidence="12">
    <location>
        <begin position="498"/>
        <end position="554"/>
    </location>
</feature>
<evidence type="ECO:0000256" key="8">
    <source>
        <dbReference type="SAM" id="Coils"/>
    </source>
</evidence>
<feature type="modified residue" description="4-aspartylphosphate" evidence="7">
    <location>
        <position position="1005"/>
    </location>
</feature>
<dbReference type="SMART" id="SM00387">
    <property type="entry name" value="HATPase_c"/>
    <property type="match status" value="1"/>
</dbReference>
<dbReference type="InterPro" id="IPR001610">
    <property type="entry name" value="PAC"/>
</dbReference>
<dbReference type="InterPro" id="IPR013655">
    <property type="entry name" value="PAS_fold_3"/>
</dbReference>
<evidence type="ECO:0000256" key="6">
    <source>
        <dbReference type="ARBA" id="ARBA00023012"/>
    </source>
</evidence>
<dbReference type="InterPro" id="IPR036890">
    <property type="entry name" value="HATPase_C_sf"/>
</dbReference>
<accession>A0ABT3L4W3</accession>
<dbReference type="InterPro" id="IPR003661">
    <property type="entry name" value="HisK_dim/P_dom"/>
</dbReference>
<feature type="domain" description="Response regulatory" evidence="10">
    <location>
        <begin position="6"/>
        <end position="122"/>
    </location>
</feature>
<feature type="coiled-coil region" evidence="8">
    <location>
        <begin position="251"/>
        <end position="303"/>
    </location>
</feature>
<feature type="domain" description="PAC" evidence="12">
    <location>
        <begin position="367"/>
        <end position="419"/>
    </location>
</feature>
<name>A0ABT3L4W3_9CYAN</name>
<dbReference type="InterPro" id="IPR000700">
    <property type="entry name" value="PAS-assoc_C"/>
</dbReference>
<dbReference type="PANTHER" id="PTHR43047:SF63">
    <property type="entry name" value="HISTIDINE KINASE"/>
    <property type="match status" value="1"/>
</dbReference>
<dbReference type="InterPro" id="IPR011006">
    <property type="entry name" value="CheY-like_superfamily"/>
</dbReference>
<protein>
    <recommendedName>
        <fullName evidence="2">histidine kinase</fullName>
        <ecNumber evidence="2">2.7.13.3</ecNumber>
    </recommendedName>
</protein>
<sequence length="1080" mass="122586">MPEALHLLLIEDSDDDAELLLRVLRRDGFDLIWERVQTAQALREALPHQPWDVIVSDYNLPGFDAPTALEILKESQQDIPFLVVSGTIGEKLAVEMMKTGASDYIMKGNLARLPETVRREMREAQTRRERRQAEQALRESERRNHAVLMAIPDLMFRVGADGVYRGFVTSSRCGDVIPAQIDPTGKSITAMLPPELAERQLHYIRQALETGELQVYEQTLWVNNRRQDEEVRVVKSGEDEVLFMVRDITQKQAALRQRQQAEEQLHRLNQELETKVAQRTAELQKREAQLQKLSERLSLALKSASMGCWTWQLQDNTLIWDEQMREIYHFPLDAQITYEQWQEYVHPEDLRRLTEDMAKVLKTGREYNTEFRIFLPDGKIRHLKIYGVVVRDEAGHPLTMTGVNVDISEQHAALVQRERAEQDLRASQQFLQTVLDTVPLAVFWKDCALHYQGCNGQFARTLGADSPEQVVGKTDFDLYTEAEALRYRRLDQQVIESGSPLIGIVQQAIFPDGDLHWLDINKLPLRDWRGHIIGVVGTFQDITDRKRAENALQESEEKFRQLVQGIDAVFWIIELERTERVYVSPAYSRIWGRTSDELYISPHAWVEAIHPEDRAGIMAAIPKQIKGEYDEEYRIVRPDGEIRWIRDRAFPIPNAQGQIYRVAGIAEDITDRKIAQAQLQATNEELIRATRLKDEFLANMSHELRTPLNAILGMTEGLQEEIFGPLNDGQLKALQTVERSASHLLELINDILDVAKIESGQVELDCSSTAIAPLCQSSLSFIKQQALKKRIQLSVDLPLNLPDIVLDERRIRQVLINLLNNAVKFTPEWGRIVLKVTTIPPSESGRRTHSLRFAVIDTGIGISPKNIKKLFQPFMQIDSALNRQYQGTGLGLALTKRIVELHGGQVGLTSEEGVGSCFMIDLPYEAAQRIPEQHPANLGVQTNDLPIKSPGESSPLLLLAEDNEANISTISNYLMAKDYRIEVAKNGQEAISQAVALSPDLILMDIQMPGMDGLEAMKRIREIPELARTPIIALTALAMDIDRDRCLQAGANEYLSKPVKLKQLTMTIQQLLTPPLTQGE</sequence>
<feature type="domain" description="Response regulatory" evidence="10">
    <location>
        <begin position="956"/>
        <end position="1072"/>
    </location>
</feature>
<dbReference type="CDD" id="cd00156">
    <property type="entry name" value="REC"/>
    <property type="match status" value="1"/>
</dbReference>
<dbReference type="InterPro" id="IPR005467">
    <property type="entry name" value="His_kinase_dom"/>
</dbReference>
<keyword evidence="4" id="KW-0808">Transferase</keyword>
<dbReference type="PROSITE" id="PS50112">
    <property type="entry name" value="PAS"/>
    <property type="match status" value="1"/>
</dbReference>
<dbReference type="CDD" id="cd16922">
    <property type="entry name" value="HATPase_EvgS-ArcB-TorS-like"/>
    <property type="match status" value="1"/>
</dbReference>
<dbReference type="Gene3D" id="3.40.50.2300">
    <property type="match status" value="2"/>
</dbReference>
<dbReference type="SUPFAM" id="SSF55874">
    <property type="entry name" value="ATPase domain of HSP90 chaperone/DNA topoisomerase II/histidine kinase"/>
    <property type="match status" value="1"/>
</dbReference>
<dbReference type="InterPro" id="IPR003594">
    <property type="entry name" value="HATPase_dom"/>
</dbReference>
<evidence type="ECO:0000256" key="2">
    <source>
        <dbReference type="ARBA" id="ARBA00012438"/>
    </source>
</evidence>
<dbReference type="SUPFAM" id="SSF52172">
    <property type="entry name" value="CheY-like"/>
    <property type="match status" value="2"/>
</dbReference>
<dbReference type="InterPro" id="IPR013656">
    <property type="entry name" value="PAS_4"/>
</dbReference>
<dbReference type="Gene3D" id="1.10.287.130">
    <property type="match status" value="1"/>
</dbReference>
<evidence type="ECO:0000256" key="3">
    <source>
        <dbReference type="ARBA" id="ARBA00022553"/>
    </source>
</evidence>
<dbReference type="InterPro" id="IPR035965">
    <property type="entry name" value="PAS-like_dom_sf"/>
</dbReference>
<keyword evidence="3 7" id="KW-0597">Phosphoprotein</keyword>
<evidence type="ECO:0000256" key="7">
    <source>
        <dbReference type="PROSITE-ProRule" id="PRU00169"/>
    </source>
</evidence>
<dbReference type="SMART" id="SM00091">
    <property type="entry name" value="PAS"/>
    <property type="match status" value="3"/>
</dbReference>
<dbReference type="CDD" id="cd00130">
    <property type="entry name" value="PAS"/>
    <property type="match status" value="3"/>
</dbReference>
<dbReference type="Pfam" id="PF00512">
    <property type="entry name" value="HisKA"/>
    <property type="match status" value="1"/>
</dbReference>
<dbReference type="InterPro" id="IPR001789">
    <property type="entry name" value="Sig_transdc_resp-reg_receiver"/>
</dbReference>
<feature type="domain" description="PAC" evidence="12">
    <location>
        <begin position="629"/>
        <end position="681"/>
    </location>
</feature>
<keyword evidence="5" id="KW-0418">Kinase</keyword>
<comment type="catalytic activity">
    <reaction evidence="1">
        <text>ATP + protein L-histidine = ADP + protein N-phospho-L-histidine.</text>
        <dbReference type="EC" id="2.7.13.3"/>
    </reaction>
</comment>
<dbReference type="Gene3D" id="3.30.565.10">
    <property type="entry name" value="Histidine kinase-like ATPase, C-terminal domain"/>
    <property type="match status" value="1"/>
</dbReference>
<dbReference type="Pfam" id="PF08448">
    <property type="entry name" value="PAS_4"/>
    <property type="match status" value="1"/>
</dbReference>
<dbReference type="Gene3D" id="3.30.450.20">
    <property type="entry name" value="PAS domain"/>
    <property type="match status" value="4"/>
</dbReference>
<feature type="domain" description="Histidine kinase" evidence="9">
    <location>
        <begin position="699"/>
        <end position="926"/>
    </location>
</feature>
<dbReference type="RefSeq" id="WP_265264312.1">
    <property type="nucleotide sequence ID" value="NZ_JAIHOM010000039.1"/>
</dbReference>
<dbReference type="SUPFAM" id="SSF47384">
    <property type="entry name" value="Homodimeric domain of signal transducing histidine kinase"/>
    <property type="match status" value="1"/>
</dbReference>
<dbReference type="SMART" id="SM00388">
    <property type="entry name" value="HisKA"/>
    <property type="match status" value="1"/>
</dbReference>
<dbReference type="PRINTS" id="PR00344">
    <property type="entry name" value="BCTRLSENSOR"/>
</dbReference>
<keyword evidence="8" id="KW-0175">Coiled coil</keyword>
<dbReference type="PANTHER" id="PTHR43047">
    <property type="entry name" value="TWO-COMPONENT HISTIDINE PROTEIN KINASE"/>
    <property type="match status" value="1"/>
</dbReference>
<dbReference type="EMBL" id="JAIHOM010000039">
    <property type="protein sequence ID" value="MCW6036539.1"/>
    <property type="molecule type" value="Genomic_DNA"/>
</dbReference>
<comment type="caution">
    <text evidence="13">The sequence shown here is derived from an EMBL/GenBank/DDBJ whole genome shotgun (WGS) entry which is preliminary data.</text>
</comment>
<evidence type="ECO:0000259" key="11">
    <source>
        <dbReference type="PROSITE" id="PS50112"/>
    </source>
</evidence>
<dbReference type="EC" id="2.7.13.3" evidence="2"/>
<evidence type="ECO:0000259" key="10">
    <source>
        <dbReference type="PROSITE" id="PS50110"/>
    </source>
</evidence>
<dbReference type="PROSITE" id="PS50113">
    <property type="entry name" value="PAC"/>
    <property type="match status" value="3"/>
</dbReference>
<keyword evidence="6" id="KW-0902">Two-component regulatory system</keyword>
<evidence type="ECO:0000313" key="14">
    <source>
        <dbReference type="Proteomes" id="UP001526426"/>
    </source>
</evidence>
<feature type="domain" description="PAS" evidence="11">
    <location>
        <begin position="555"/>
        <end position="628"/>
    </location>
</feature>
<dbReference type="InterPro" id="IPR036097">
    <property type="entry name" value="HisK_dim/P_sf"/>
</dbReference>
<dbReference type="Pfam" id="PF08447">
    <property type="entry name" value="PAS_3"/>
    <property type="match status" value="2"/>
</dbReference>
<organism evidence="13 14">
    <name type="scientific">Spirulina subsalsa FACHB-351</name>
    <dbReference type="NCBI Taxonomy" id="234711"/>
    <lineage>
        <taxon>Bacteria</taxon>
        <taxon>Bacillati</taxon>
        <taxon>Cyanobacteriota</taxon>
        <taxon>Cyanophyceae</taxon>
        <taxon>Spirulinales</taxon>
        <taxon>Spirulinaceae</taxon>
        <taxon>Spirulina</taxon>
    </lineage>
</organism>
<evidence type="ECO:0000313" key="13">
    <source>
        <dbReference type="EMBL" id="MCW6036539.1"/>
    </source>
</evidence>
<dbReference type="Pfam" id="PF02518">
    <property type="entry name" value="HATPase_c"/>
    <property type="match status" value="1"/>
</dbReference>
<dbReference type="SUPFAM" id="SSF55785">
    <property type="entry name" value="PYP-like sensor domain (PAS domain)"/>
    <property type="match status" value="4"/>
</dbReference>
<evidence type="ECO:0000256" key="5">
    <source>
        <dbReference type="ARBA" id="ARBA00022777"/>
    </source>
</evidence>
<dbReference type="PROSITE" id="PS50110">
    <property type="entry name" value="RESPONSE_REGULATORY"/>
    <property type="match status" value="2"/>
</dbReference>
<dbReference type="PROSITE" id="PS50109">
    <property type="entry name" value="HIS_KIN"/>
    <property type="match status" value="1"/>
</dbReference>
<dbReference type="InterPro" id="IPR000014">
    <property type="entry name" value="PAS"/>
</dbReference>
<reference evidence="13 14" key="1">
    <citation type="submission" date="2021-08" db="EMBL/GenBank/DDBJ databases">
        <title>Draft genome sequence of Spirulina subsalsa with high tolerance to salinity and hype-accumulation of phycocyanin.</title>
        <authorList>
            <person name="Pei H."/>
            <person name="Jiang L."/>
        </authorList>
    </citation>
    <scope>NUCLEOTIDE SEQUENCE [LARGE SCALE GENOMIC DNA]</scope>
    <source>
        <strain evidence="13 14">FACHB-351</strain>
    </source>
</reference>
<dbReference type="NCBIfam" id="TIGR00229">
    <property type="entry name" value="sensory_box"/>
    <property type="match status" value="3"/>
</dbReference>
<dbReference type="Proteomes" id="UP001526426">
    <property type="component" value="Unassembled WGS sequence"/>
</dbReference>
<evidence type="ECO:0000259" key="9">
    <source>
        <dbReference type="PROSITE" id="PS50109"/>
    </source>
</evidence>
<dbReference type="CDD" id="cd00082">
    <property type="entry name" value="HisKA"/>
    <property type="match status" value="1"/>
</dbReference>
<evidence type="ECO:0000256" key="1">
    <source>
        <dbReference type="ARBA" id="ARBA00000085"/>
    </source>
</evidence>
<dbReference type="CDD" id="cd17546">
    <property type="entry name" value="REC_hyHK_CKI1_RcsC-like"/>
    <property type="match status" value="1"/>
</dbReference>
<dbReference type="Pfam" id="PF00072">
    <property type="entry name" value="Response_reg"/>
    <property type="match status" value="2"/>
</dbReference>
<keyword evidence="14" id="KW-1185">Reference proteome</keyword>